<sequence>MLELLTGPGGYRAREQNSFYFPSFILWGRGFVTCGDVTPLLSFQALSRFVWLQQGAYDMASPYCHFLGA</sequence>
<dbReference type="RefSeq" id="XP_065956453.1">
    <property type="nucleotide sequence ID" value="XM_066101370.1"/>
</dbReference>
<dbReference type="AlphaFoldDB" id="A0A7T6XK23"/>
<dbReference type="EMBL" id="CP060775">
    <property type="protein sequence ID" value="QQK42610.1"/>
    <property type="molecule type" value="Genomic_DNA"/>
</dbReference>
<evidence type="ECO:0000313" key="2">
    <source>
        <dbReference type="Proteomes" id="UP000595662"/>
    </source>
</evidence>
<accession>A0A7T6XK23</accession>
<proteinExistence type="predicted"/>
<dbReference type="GeneID" id="90952858"/>
<gene>
    <name evidence="1" type="ORF">Pdw03_6511</name>
</gene>
<evidence type="ECO:0000313" key="1">
    <source>
        <dbReference type="EMBL" id="QQK42610.1"/>
    </source>
</evidence>
<dbReference type="Proteomes" id="UP000595662">
    <property type="component" value="Chromosome 2"/>
</dbReference>
<reference evidence="1 2" key="1">
    <citation type="submission" date="2020-08" db="EMBL/GenBank/DDBJ databases">
        <title>The completed genome sequence of the pathogenic ascomycete fungus Penicillium digitatum.</title>
        <authorList>
            <person name="Wang M."/>
        </authorList>
    </citation>
    <scope>NUCLEOTIDE SEQUENCE [LARGE SCALE GENOMIC DNA]</scope>
    <source>
        <strain evidence="1 2">PdW03</strain>
    </source>
</reference>
<name>A0A7T6XK23_PENDI</name>
<protein>
    <submittedName>
        <fullName evidence="1">Uncharacterized protein</fullName>
    </submittedName>
</protein>
<organism evidence="1 2">
    <name type="scientific">Penicillium digitatum</name>
    <name type="common">Green mold</name>
    <dbReference type="NCBI Taxonomy" id="36651"/>
    <lineage>
        <taxon>Eukaryota</taxon>
        <taxon>Fungi</taxon>
        <taxon>Dikarya</taxon>
        <taxon>Ascomycota</taxon>
        <taxon>Pezizomycotina</taxon>
        <taxon>Eurotiomycetes</taxon>
        <taxon>Eurotiomycetidae</taxon>
        <taxon>Eurotiales</taxon>
        <taxon>Aspergillaceae</taxon>
        <taxon>Penicillium</taxon>
    </lineage>
</organism>